<protein>
    <submittedName>
        <fullName evidence="2">DUF4065 domain-containing protein</fullName>
    </submittedName>
</protein>
<evidence type="ECO:0000259" key="1">
    <source>
        <dbReference type="Pfam" id="PF13274"/>
    </source>
</evidence>
<dbReference type="Proteomes" id="UP000617402">
    <property type="component" value="Unassembled WGS sequence"/>
</dbReference>
<dbReference type="Pfam" id="PF13274">
    <property type="entry name" value="SocA_Panacea"/>
    <property type="match status" value="1"/>
</dbReference>
<dbReference type="EMBL" id="JACVHF010000030">
    <property type="protein sequence ID" value="MBC9786239.1"/>
    <property type="molecule type" value="Genomic_DNA"/>
</dbReference>
<reference evidence="2 3" key="1">
    <citation type="submission" date="2020-07" db="EMBL/GenBank/DDBJ databases">
        <title>Draft whole-genome sequence of Heliobacterium chlorum DSM 3682, type strain.</title>
        <authorList>
            <person name="Kyndt J.A."/>
            <person name="Meyer T.E."/>
            <person name="Imhoff J.F."/>
        </authorList>
    </citation>
    <scope>NUCLEOTIDE SEQUENCE [LARGE SCALE GENOMIC DNA]</scope>
    <source>
        <strain evidence="2 3">DSM 3682</strain>
    </source>
</reference>
<evidence type="ECO:0000313" key="2">
    <source>
        <dbReference type="EMBL" id="MBC9786239.1"/>
    </source>
</evidence>
<feature type="domain" description="Antitoxin SocA-like Panacea" evidence="1">
    <location>
        <begin position="29"/>
        <end position="122"/>
    </location>
</feature>
<dbReference type="RefSeq" id="WP_188041664.1">
    <property type="nucleotide sequence ID" value="NZ_JACVHF010000030.1"/>
</dbReference>
<evidence type="ECO:0000313" key="3">
    <source>
        <dbReference type="Proteomes" id="UP000617402"/>
    </source>
</evidence>
<comment type="caution">
    <text evidence="2">The sequence shown here is derived from an EMBL/GenBank/DDBJ whole genome shotgun (WGS) entry which is preliminary data.</text>
</comment>
<organism evidence="2 3">
    <name type="scientific">Heliobacterium chlorum</name>
    <dbReference type="NCBI Taxonomy" id="2698"/>
    <lineage>
        <taxon>Bacteria</taxon>
        <taxon>Bacillati</taxon>
        <taxon>Bacillota</taxon>
        <taxon>Clostridia</taxon>
        <taxon>Eubacteriales</taxon>
        <taxon>Heliobacteriaceae</taxon>
        <taxon>Heliobacterium</taxon>
    </lineage>
</organism>
<dbReference type="InterPro" id="IPR025272">
    <property type="entry name" value="SocA_Panacea"/>
</dbReference>
<gene>
    <name evidence="2" type="ORF">H1S01_17395</name>
</gene>
<sequence>MLESVFDVADFFISKSKPKSDWAITHLKLQKLVYYAQAWHLALYNEKLIDAKFEAWVHGPVCPELYREYCHYGIDEIFILNKSVPKNLNDKTEKFLNAIWKVYGDKSGRYLETLTHDERPWKDARIGLSKDTKSNRVISESAMAEYYSSLKGSA</sequence>
<keyword evidence="3" id="KW-1185">Reference proteome</keyword>
<proteinExistence type="predicted"/>
<name>A0ABR7T636_HELCL</name>
<accession>A0ABR7T636</accession>